<keyword evidence="1" id="KW-0812">Transmembrane</keyword>
<sequence length="354" mass="39792">MKNIFHRLILSFGAFFIGTILFFFVFNQTVTFYQFFRDNYPLFEKFVFFSILGFYSVSFFALLLLFIFSSKTFIPPHAGDEVDIAKYVKKLSKHLEKNPLLFEKRSEIQTRADLDTAITQLNQEATLAIQTSASSCFIGTAIALNGKMDTSFVTITLMKMLWRIVHIYFPSPSLFQLYYLYKKIFISAIVITEIEEEDIPIQVSPIVKSMFASGISGTIPGINIVATLLTNSILDGTVNAFFILRIGVVCKILCGSLSQQSMKDVLSRANHEAAELLYDVVKESSSVVSDAIKASASQTSSRIFTETSNSDPRSSTNTAKDIFSTVAKSIGSMILEKRAEKRKKRYSEHEDPES</sequence>
<dbReference type="STRING" id="517418.Ctha_2125"/>
<dbReference type="OrthoDB" id="384184at2"/>
<evidence type="ECO:0000313" key="3">
    <source>
        <dbReference type="Proteomes" id="UP000001208"/>
    </source>
</evidence>
<name>B3QVH7_CHLT3</name>
<keyword evidence="1" id="KW-0472">Membrane</keyword>
<proteinExistence type="predicted"/>
<feature type="transmembrane region" description="Helical" evidence="1">
    <location>
        <begin position="46"/>
        <end position="68"/>
    </location>
</feature>
<dbReference type="eggNOG" id="COG3768">
    <property type="taxonomic scope" value="Bacteria"/>
</dbReference>
<feature type="transmembrane region" description="Helical" evidence="1">
    <location>
        <begin position="7"/>
        <end position="26"/>
    </location>
</feature>
<keyword evidence="1" id="KW-1133">Transmembrane helix</keyword>
<accession>B3QVH7</accession>
<evidence type="ECO:0000313" key="2">
    <source>
        <dbReference type="EMBL" id="ACF14577.1"/>
    </source>
</evidence>
<protein>
    <recommendedName>
        <fullName evidence="4">DUF697 domain-containing protein</fullName>
    </recommendedName>
</protein>
<organism evidence="2 3">
    <name type="scientific">Chloroherpeton thalassium (strain ATCC 35110 / GB-78)</name>
    <dbReference type="NCBI Taxonomy" id="517418"/>
    <lineage>
        <taxon>Bacteria</taxon>
        <taxon>Pseudomonadati</taxon>
        <taxon>Chlorobiota</taxon>
        <taxon>Chlorobiia</taxon>
        <taxon>Chlorobiales</taxon>
        <taxon>Chloroherpetonaceae</taxon>
        <taxon>Chloroherpeton</taxon>
    </lineage>
</organism>
<gene>
    <name evidence="2" type="ordered locus">Ctha_2125</name>
</gene>
<dbReference type="KEGG" id="cts:Ctha_2125"/>
<dbReference type="EMBL" id="CP001100">
    <property type="protein sequence ID" value="ACF14577.1"/>
    <property type="molecule type" value="Genomic_DNA"/>
</dbReference>
<reference evidence="2 3" key="1">
    <citation type="submission" date="2008-06" db="EMBL/GenBank/DDBJ databases">
        <title>Complete sequence of Chloroherpeton thalassium ATCC 35110.</title>
        <authorList>
            <consortium name="US DOE Joint Genome Institute"/>
            <person name="Lucas S."/>
            <person name="Copeland A."/>
            <person name="Lapidus A."/>
            <person name="Glavina del Rio T."/>
            <person name="Dalin E."/>
            <person name="Tice H."/>
            <person name="Bruce D."/>
            <person name="Goodwin L."/>
            <person name="Pitluck S."/>
            <person name="Schmutz J."/>
            <person name="Larimer F."/>
            <person name="Land M."/>
            <person name="Hauser L."/>
            <person name="Kyrpides N."/>
            <person name="Mikhailova N."/>
            <person name="Liu Z."/>
            <person name="Li T."/>
            <person name="Zhao F."/>
            <person name="Overmann J."/>
            <person name="Bryant D.A."/>
            <person name="Richardson P."/>
        </authorList>
    </citation>
    <scope>NUCLEOTIDE SEQUENCE [LARGE SCALE GENOMIC DNA]</scope>
    <source>
        <strain evidence="3">ATCC 35110 / GB-78</strain>
    </source>
</reference>
<keyword evidence="3" id="KW-1185">Reference proteome</keyword>
<dbReference type="Proteomes" id="UP000001208">
    <property type="component" value="Chromosome"/>
</dbReference>
<dbReference type="AlphaFoldDB" id="B3QVH7"/>
<evidence type="ECO:0008006" key="4">
    <source>
        <dbReference type="Google" id="ProtNLM"/>
    </source>
</evidence>
<dbReference type="RefSeq" id="WP_012500660.1">
    <property type="nucleotide sequence ID" value="NC_011026.1"/>
</dbReference>
<dbReference type="HOGENOM" id="CLU_782322_0_0_10"/>
<evidence type="ECO:0000256" key="1">
    <source>
        <dbReference type="SAM" id="Phobius"/>
    </source>
</evidence>